<keyword evidence="4" id="KW-0804">Transcription</keyword>
<evidence type="ECO:0000256" key="2">
    <source>
        <dbReference type="ARBA" id="ARBA00023015"/>
    </source>
</evidence>
<dbReference type="RefSeq" id="WP_168084601.1">
    <property type="nucleotide sequence ID" value="NZ_JAAVJI010000008.1"/>
</dbReference>
<dbReference type="SUPFAM" id="SSF46894">
    <property type="entry name" value="C-terminal effector domain of the bipartite response regulators"/>
    <property type="match status" value="1"/>
</dbReference>
<dbReference type="PROSITE" id="PS50043">
    <property type="entry name" value="HTH_LUXR_2"/>
    <property type="match status" value="1"/>
</dbReference>
<dbReference type="PROSITE" id="PS50110">
    <property type="entry name" value="RESPONSE_REGULATORY"/>
    <property type="match status" value="1"/>
</dbReference>
<dbReference type="InterPro" id="IPR011006">
    <property type="entry name" value="CheY-like_superfamily"/>
</dbReference>
<keyword evidence="2" id="KW-0805">Transcription regulation</keyword>
<evidence type="ECO:0000313" key="9">
    <source>
        <dbReference type="Proteomes" id="UP000746535"/>
    </source>
</evidence>
<dbReference type="Gene3D" id="3.40.50.2300">
    <property type="match status" value="1"/>
</dbReference>
<keyword evidence="9" id="KW-1185">Reference proteome</keyword>
<organism evidence="8 9">
    <name type="scientific">Pseudomonas quercus</name>
    <dbReference type="NCBI Taxonomy" id="2722792"/>
    <lineage>
        <taxon>Bacteria</taxon>
        <taxon>Pseudomonadati</taxon>
        <taxon>Pseudomonadota</taxon>
        <taxon>Gammaproteobacteria</taxon>
        <taxon>Pseudomonadales</taxon>
        <taxon>Pseudomonadaceae</taxon>
        <taxon>Pseudomonas</taxon>
    </lineage>
</organism>
<dbReference type="SUPFAM" id="SSF52172">
    <property type="entry name" value="CheY-like"/>
    <property type="match status" value="1"/>
</dbReference>
<dbReference type="EMBL" id="JAAVJI010000008">
    <property type="protein sequence ID" value="NJP02030.1"/>
    <property type="molecule type" value="Genomic_DNA"/>
</dbReference>
<dbReference type="InterPro" id="IPR016032">
    <property type="entry name" value="Sig_transdc_resp-reg_C-effctor"/>
</dbReference>
<evidence type="ECO:0000256" key="1">
    <source>
        <dbReference type="ARBA" id="ARBA00022553"/>
    </source>
</evidence>
<keyword evidence="1 5" id="KW-0597">Phosphoprotein</keyword>
<evidence type="ECO:0000256" key="5">
    <source>
        <dbReference type="PROSITE-ProRule" id="PRU00169"/>
    </source>
</evidence>
<accession>A0ABX0YF89</accession>
<reference evidence="8 9" key="1">
    <citation type="submission" date="2020-03" db="EMBL/GenBank/DDBJ databases">
        <authorList>
            <person name="Wang L."/>
            <person name="He N."/>
            <person name="Li Y."/>
            <person name="Fang Y."/>
            <person name="Zhang F."/>
        </authorList>
    </citation>
    <scope>NUCLEOTIDE SEQUENCE [LARGE SCALE GENOMIC DNA]</scope>
    <source>
        <strain evidence="9">hsmgli-8</strain>
    </source>
</reference>
<keyword evidence="3" id="KW-0238">DNA-binding</keyword>
<dbReference type="SMART" id="SM00448">
    <property type="entry name" value="REC"/>
    <property type="match status" value="1"/>
</dbReference>
<sequence length="208" mass="23248">MYRAMIVDDHPFIRASVGLLLSQDGIEVAGETDNGREALQIARELTPDLAIVDISMPLLDGLTVIQRLHSLRLPTRVLVLSSMPAEFYSLRCMKAGACGFVAKNNELMELRKAVRAVRAGYSYFPDVTFSSVRRQDALRSERECLAELSDREILVLHHLAKGYTNRLIGEHLALSAKTVSSYKYRLMEKLGVPSVVALAEIARRHHLC</sequence>
<dbReference type="CDD" id="cd17535">
    <property type="entry name" value="REC_NarL-like"/>
    <property type="match status" value="1"/>
</dbReference>
<dbReference type="InterPro" id="IPR039420">
    <property type="entry name" value="WalR-like"/>
</dbReference>
<evidence type="ECO:0000256" key="3">
    <source>
        <dbReference type="ARBA" id="ARBA00023125"/>
    </source>
</evidence>
<dbReference type="Pfam" id="PF00072">
    <property type="entry name" value="Response_reg"/>
    <property type="match status" value="1"/>
</dbReference>
<dbReference type="InterPro" id="IPR000792">
    <property type="entry name" value="Tscrpt_reg_LuxR_C"/>
</dbReference>
<feature type="domain" description="Response regulatory" evidence="7">
    <location>
        <begin position="3"/>
        <end position="118"/>
    </location>
</feature>
<dbReference type="PANTHER" id="PTHR43214">
    <property type="entry name" value="TWO-COMPONENT RESPONSE REGULATOR"/>
    <property type="match status" value="1"/>
</dbReference>
<evidence type="ECO:0000313" key="8">
    <source>
        <dbReference type="EMBL" id="NJP02030.1"/>
    </source>
</evidence>
<dbReference type="PROSITE" id="PS00622">
    <property type="entry name" value="HTH_LUXR_1"/>
    <property type="match status" value="1"/>
</dbReference>
<protein>
    <submittedName>
        <fullName evidence="8">Response regulator transcription factor</fullName>
    </submittedName>
</protein>
<gene>
    <name evidence="8" type="ORF">HBH25_14365</name>
</gene>
<dbReference type="Proteomes" id="UP000746535">
    <property type="component" value="Unassembled WGS sequence"/>
</dbReference>
<feature type="modified residue" description="4-aspartylphosphate" evidence="5">
    <location>
        <position position="53"/>
    </location>
</feature>
<dbReference type="Pfam" id="PF00196">
    <property type="entry name" value="GerE"/>
    <property type="match status" value="1"/>
</dbReference>
<name>A0ABX0YF89_9PSED</name>
<dbReference type="PRINTS" id="PR00038">
    <property type="entry name" value="HTHLUXR"/>
</dbReference>
<feature type="domain" description="HTH luxR-type" evidence="6">
    <location>
        <begin position="141"/>
        <end position="206"/>
    </location>
</feature>
<dbReference type="CDD" id="cd06170">
    <property type="entry name" value="LuxR_C_like"/>
    <property type="match status" value="1"/>
</dbReference>
<dbReference type="InterPro" id="IPR058245">
    <property type="entry name" value="NreC/VraR/RcsB-like_REC"/>
</dbReference>
<dbReference type="SMART" id="SM00421">
    <property type="entry name" value="HTH_LUXR"/>
    <property type="match status" value="1"/>
</dbReference>
<dbReference type="PANTHER" id="PTHR43214:SF41">
    <property type="entry name" value="NITRATE_NITRITE RESPONSE REGULATOR PROTEIN NARP"/>
    <property type="match status" value="1"/>
</dbReference>
<evidence type="ECO:0000259" key="7">
    <source>
        <dbReference type="PROSITE" id="PS50110"/>
    </source>
</evidence>
<comment type="caution">
    <text evidence="8">The sequence shown here is derived from an EMBL/GenBank/DDBJ whole genome shotgun (WGS) entry which is preliminary data.</text>
</comment>
<evidence type="ECO:0000259" key="6">
    <source>
        <dbReference type="PROSITE" id="PS50043"/>
    </source>
</evidence>
<dbReference type="InterPro" id="IPR001789">
    <property type="entry name" value="Sig_transdc_resp-reg_receiver"/>
</dbReference>
<evidence type="ECO:0000256" key="4">
    <source>
        <dbReference type="ARBA" id="ARBA00023163"/>
    </source>
</evidence>
<proteinExistence type="predicted"/>